<evidence type="ECO:0008006" key="3">
    <source>
        <dbReference type="Google" id="ProtNLM"/>
    </source>
</evidence>
<gene>
    <name evidence="2" type="ORF">LCGC14_0377820</name>
</gene>
<name>A0A0F9T8Z9_9ZZZZ</name>
<accession>A0A0F9T8Z9</accession>
<sequence length="478" mass="54021">MKNYTKEEKSKIKKQIRKAMKAGTFTLAGFAREYGCNVKTIRGIIQSSSKLTNEYNKYQETQDASRKANAQSHASGKVGSKQAKDAPFVKEIERDEDKSKGTVVITTRSLDIKTIEDALRIAEVDLDVWKVDRAKVNSWEVTMGVKSIVGKLTETHAETYTNFQVTLWLVRKAPEVLAFEDLVKRLESASPVVPIIAFHEYTKVVPDEHQRELEISLADIHLGLRCLAPCSDIDWSPDIADKMVMSVIDGLIESAKSFGPFERIIFPFGNDFMHTDNVFNTTTAGTFQPEGDAWKSTMLHGEVLAMAMIDRMEQEAPVKVIVVPGNHAMQTEISMGRTLLAYYHNDENVQVDANMSSYKFHKYGVNLLGFEHGHSIRQTLRLSGLMANECPEWWAETKYREWHCGDQHRKGSGRPSVMAEQGVGVEFLPSLVPANEWHKVHAFSWQKRIGMAFVWDKTAGPVARLQTNIDSYTNEIMR</sequence>
<reference evidence="2" key="1">
    <citation type="journal article" date="2015" name="Nature">
        <title>Complex archaea that bridge the gap between prokaryotes and eukaryotes.</title>
        <authorList>
            <person name="Spang A."/>
            <person name="Saw J.H."/>
            <person name="Jorgensen S.L."/>
            <person name="Zaremba-Niedzwiedzka K."/>
            <person name="Martijn J."/>
            <person name="Lind A.E."/>
            <person name="van Eijk R."/>
            <person name="Schleper C."/>
            <person name="Guy L."/>
            <person name="Ettema T.J."/>
        </authorList>
    </citation>
    <scope>NUCLEOTIDE SEQUENCE</scope>
</reference>
<evidence type="ECO:0000256" key="1">
    <source>
        <dbReference type="SAM" id="MobiDB-lite"/>
    </source>
</evidence>
<proteinExistence type="predicted"/>
<protein>
    <recommendedName>
        <fullName evidence="3">Calcineurin-like phosphoesterase domain-containing protein</fullName>
    </recommendedName>
</protein>
<evidence type="ECO:0000313" key="2">
    <source>
        <dbReference type="EMBL" id="KKN75679.1"/>
    </source>
</evidence>
<dbReference type="EMBL" id="LAZR01000305">
    <property type="protein sequence ID" value="KKN75679.1"/>
    <property type="molecule type" value="Genomic_DNA"/>
</dbReference>
<feature type="compositionally biased region" description="Polar residues" evidence="1">
    <location>
        <begin position="62"/>
        <end position="74"/>
    </location>
</feature>
<comment type="caution">
    <text evidence="2">The sequence shown here is derived from an EMBL/GenBank/DDBJ whole genome shotgun (WGS) entry which is preliminary data.</text>
</comment>
<dbReference type="AlphaFoldDB" id="A0A0F9T8Z9"/>
<feature type="compositionally biased region" description="Basic and acidic residues" evidence="1">
    <location>
        <begin position="82"/>
        <end position="92"/>
    </location>
</feature>
<feature type="region of interest" description="Disordered" evidence="1">
    <location>
        <begin position="62"/>
        <end position="92"/>
    </location>
</feature>
<organism evidence="2">
    <name type="scientific">marine sediment metagenome</name>
    <dbReference type="NCBI Taxonomy" id="412755"/>
    <lineage>
        <taxon>unclassified sequences</taxon>
        <taxon>metagenomes</taxon>
        <taxon>ecological metagenomes</taxon>
    </lineage>
</organism>